<protein>
    <recommendedName>
        <fullName evidence="4">SHSP domain-containing protein</fullName>
    </recommendedName>
</protein>
<evidence type="ECO:0000313" key="3">
    <source>
        <dbReference type="Proteomes" id="UP001195483"/>
    </source>
</evidence>
<feature type="chain" id="PRO_5042001125" description="SHSP domain-containing protein" evidence="1">
    <location>
        <begin position="24"/>
        <end position="102"/>
    </location>
</feature>
<proteinExistence type="predicted"/>
<dbReference type="AlphaFoldDB" id="A0AAE0RSD2"/>
<evidence type="ECO:0000313" key="2">
    <source>
        <dbReference type="EMBL" id="KAK3578613.1"/>
    </source>
</evidence>
<reference evidence="2" key="2">
    <citation type="journal article" date="2021" name="Genome Biol. Evol.">
        <title>Developing a high-quality reference genome for a parasitic bivalve with doubly uniparental inheritance (Bivalvia: Unionida).</title>
        <authorList>
            <person name="Smith C.H."/>
        </authorList>
    </citation>
    <scope>NUCLEOTIDE SEQUENCE</scope>
    <source>
        <strain evidence="2">CHS0354</strain>
        <tissue evidence="2">Mantle</tissue>
    </source>
</reference>
<keyword evidence="1" id="KW-0732">Signal</keyword>
<organism evidence="2 3">
    <name type="scientific">Potamilus streckersoni</name>
    <dbReference type="NCBI Taxonomy" id="2493646"/>
    <lineage>
        <taxon>Eukaryota</taxon>
        <taxon>Metazoa</taxon>
        <taxon>Spiralia</taxon>
        <taxon>Lophotrochozoa</taxon>
        <taxon>Mollusca</taxon>
        <taxon>Bivalvia</taxon>
        <taxon>Autobranchia</taxon>
        <taxon>Heteroconchia</taxon>
        <taxon>Palaeoheterodonta</taxon>
        <taxon>Unionida</taxon>
        <taxon>Unionoidea</taxon>
        <taxon>Unionidae</taxon>
        <taxon>Ambleminae</taxon>
        <taxon>Lampsilini</taxon>
        <taxon>Potamilus</taxon>
    </lineage>
</organism>
<evidence type="ECO:0000256" key="1">
    <source>
        <dbReference type="SAM" id="SignalP"/>
    </source>
</evidence>
<keyword evidence="3" id="KW-1185">Reference proteome</keyword>
<reference evidence="2" key="1">
    <citation type="journal article" date="2021" name="Genome Biol. Evol.">
        <title>A High-Quality Reference Genome for a Parasitic Bivalve with Doubly Uniparental Inheritance (Bivalvia: Unionida).</title>
        <authorList>
            <person name="Smith C.H."/>
        </authorList>
    </citation>
    <scope>NUCLEOTIDE SEQUENCE</scope>
    <source>
        <strain evidence="2">CHS0354</strain>
    </source>
</reference>
<sequence length="102" mass="11892">MNSPGYQLDIFVTSLWAFILVRLVPKYTNEDLIEEGHYEIMAYMDIPGLLHVKVQSCHSKNKIHLLWIQYKLKYSTDSIKRWHCTWKVGAMDVGCCVLCPCI</sequence>
<dbReference type="EMBL" id="JAEAOA010000192">
    <property type="protein sequence ID" value="KAK3578613.1"/>
    <property type="molecule type" value="Genomic_DNA"/>
</dbReference>
<dbReference type="Proteomes" id="UP001195483">
    <property type="component" value="Unassembled WGS sequence"/>
</dbReference>
<comment type="caution">
    <text evidence="2">The sequence shown here is derived from an EMBL/GenBank/DDBJ whole genome shotgun (WGS) entry which is preliminary data.</text>
</comment>
<name>A0AAE0RSD2_9BIVA</name>
<reference evidence="2" key="3">
    <citation type="submission" date="2023-05" db="EMBL/GenBank/DDBJ databases">
        <authorList>
            <person name="Smith C.H."/>
        </authorList>
    </citation>
    <scope>NUCLEOTIDE SEQUENCE</scope>
    <source>
        <strain evidence="2">CHS0354</strain>
        <tissue evidence="2">Mantle</tissue>
    </source>
</reference>
<accession>A0AAE0RSD2</accession>
<evidence type="ECO:0008006" key="4">
    <source>
        <dbReference type="Google" id="ProtNLM"/>
    </source>
</evidence>
<gene>
    <name evidence="2" type="ORF">CHS0354_002185</name>
</gene>
<feature type="signal peptide" evidence="1">
    <location>
        <begin position="1"/>
        <end position="23"/>
    </location>
</feature>